<organism evidence="3 5">
    <name type="scientific">Rotaria sordida</name>
    <dbReference type="NCBI Taxonomy" id="392033"/>
    <lineage>
        <taxon>Eukaryota</taxon>
        <taxon>Metazoa</taxon>
        <taxon>Spiralia</taxon>
        <taxon>Gnathifera</taxon>
        <taxon>Rotifera</taxon>
        <taxon>Eurotatoria</taxon>
        <taxon>Bdelloidea</taxon>
        <taxon>Philodinida</taxon>
        <taxon>Philodinidae</taxon>
        <taxon>Rotaria</taxon>
    </lineage>
</organism>
<keyword evidence="1" id="KW-1133">Transmembrane helix</keyword>
<dbReference type="InterPro" id="IPR007065">
    <property type="entry name" value="HPP"/>
</dbReference>
<feature type="transmembrane region" description="Helical" evidence="1">
    <location>
        <begin position="104"/>
        <end position="122"/>
    </location>
</feature>
<dbReference type="Pfam" id="PF04982">
    <property type="entry name" value="TM_HPP"/>
    <property type="match status" value="1"/>
</dbReference>
<feature type="domain" description="HPP transmembrane region" evidence="2">
    <location>
        <begin position="71"/>
        <end position="231"/>
    </location>
</feature>
<comment type="caution">
    <text evidence="3">The sequence shown here is derived from an EMBL/GenBank/DDBJ whole genome shotgun (WGS) entry which is preliminary data.</text>
</comment>
<dbReference type="AlphaFoldDB" id="A0A814PXA6"/>
<evidence type="ECO:0000313" key="4">
    <source>
        <dbReference type="EMBL" id="CAF1324432.1"/>
    </source>
</evidence>
<name>A0A814PXA6_9BILA</name>
<keyword evidence="1" id="KW-0472">Membrane</keyword>
<evidence type="ECO:0000313" key="6">
    <source>
        <dbReference type="Proteomes" id="UP000663870"/>
    </source>
</evidence>
<dbReference type="InterPro" id="IPR058581">
    <property type="entry name" value="TM_HPP"/>
</dbReference>
<proteinExistence type="predicted"/>
<evidence type="ECO:0000313" key="3">
    <source>
        <dbReference type="EMBL" id="CAF1112222.1"/>
    </source>
</evidence>
<accession>A0A814PXA6</accession>
<dbReference type="EMBL" id="CAJNOL010001263">
    <property type="protein sequence ID" value="CAF1324432.1"/>
    <property type="molecule type" value="Genomic_DNA"/>
</dbReference>
<dbReference type="Proteomes" id="UP000663870">
    <property type="component" value="Unassembled WGS sequence"/>
</dbReference>
<keyword evidence="1" id="KW-0812">Transmembrane</keyword>
<dbReference type="Proteomes" id="UP000663854">
    <property type="component" value="Unassembled WGS sequence"/>
</dbReference>
<evidence type="ECO:0000259" key="2">
    <source>
        <dbReference type="Pfam" id="PF04982"/>
    </source>
</evidence>
<evidence type="ECO:0000313" key="5">
    <source>
        <dbReference type="Proteomes" id="UP000663854"/>
    </source>
</evidence>
<sequence>MSTDSPVQANSIININDEKAPDLIEVPPEAFAKIENVEETNITSSSIFNKCWKWIKIYFMKFRGLHEERPKRLPWQEYIWSFIGAFFGIAAVAFLHFRLVDRHHLSFLIGSFGASAAIIFGAPHTPLAQPRNLIGGHLIGATCGCIVRLAVYQFEKSIGCAVAVATAILVTQLTGTTHPPAGATALIAVTAHPILPWANFQFILIPALTGACTVLLVALIVNNMAPKRTYPSFWW</sequence>
<feature type="transmembrane region" description="Helical" evidence="1">
    <location>
        <begin position="78"/>
        <end position="97"/>
    </location>
</feature>
<feature type="transmembrane region" description="Helical" evidence="1">
    <location>
        <begin position="197"/>
        <end position="221"/>
    </location>
</feature>
<feature type="transmembrane region" description="Helical" evidence="1">
    <location>
        <begin position="134"/>
        <end position="151"/>
    </location>
</feature>
<feature type="transmembrane region" description="Helical" evidence="1">
    <location>
        <begin position="158"/>
        <end position="177"/>
    </location>
</feature>
<keyword evidence="6" id="KW-1185">Reference proteome</keyword>
<dbReference type="EMBL" id="CAJNOH010000726">
    <property type="protein sequence ID" value="CAF1112222.1"/>
    <property type="molecule type" value="Genomic_DNA"/>
</dbReference>
<dbReference type="PANTHER" id="PTHR33741">
    <property type="entry name" value="TRANSMEMBRANE PROTEIN DDB_G0269096-RELATED"/>
    <property type="match status" value="1"/>
</dbReference>
<reference evidence="3" key="1">
    <citation type="submission" date="2021-02" db="EMBL/GenBank/DDBJ databases">
        <authorList>
            <person name="Nowell W R."/>
        </authorList>
    </citation>
    <scope>NUCLEOTIDE SEQUENCE</scope>
</reference>
<dbReference type="PANTHER" id="PTHR33741:SF5">
    <property type="entry name" value="TRANSMEMBRANE PROTEIN DDB_G0269096-RELATED"/>
    <property type="match status" value="1"/>
</dbReference>
<gene>
    <name evidence="4" type="ORF">JXQ802_LOCUS30721</name>
    <name evidence="3" type="ORF">PYM288_LOCUS20246</name>
</gene>
<protein>
    <recommendedName>
        <fullName evidence="2">HPP transmembrane region domain-containing protein</fullName>
    </recommendedName>
</protein>
<evidence type="ECO:0000256" key="1">
    <source>
        <dbReference type="SAM" id="Phobius"/>
    </source>
</evidence>